<sequence>MIAEPQRSISGLGLTWSRSITMSSHGHNIFGNSRKSVPYIYKTIGVRSLNKPFILPGFSEFTHIGETKQPQGCKPRTFIWHQ</sequence>
<accession>A0AAV7XFV0</accession>
<dbReference type="Proteomes" id="UP001075354">
    <property type="component" value="Chromosome 10"/>
</dbReference>
<dbReference type="EMBL" id="JAPTSV010000010">
    <property type="protein sequence ID" value="KAJ1523273.1"/>
    <property type="molecule type" value="Genomic_DNA"/>
</dbReference>
<protein>
    <submittedName>
        <fullName evidence="1">Uncharacterized protein</fullName>
    </submittedName>
</protein>
<keyword evidence="2" id="KW-1185">Reference proteome</keyword>
<organism evidence="1 2">
    <name type="scientific">Megalurothrips usitatus</name>
    <name type="common">bean blossom thrips</name>
    <dbReference type="NCBI Taxonomy" id="439358"/>
    <lineage>
        <taxon>Eukaryota</taxon>
        <taxon>Metazoa</taxon>
        <taxon>Ecdysozoa</taxon>
        <taxon>Arthropoda</taxon>
        <taxon>Hexapoda</taxon>
        <taxon>Insecta</taxon>
        <taxon>Pterygota</taxon>
        <taxon>Neoptera</taxon>
        <taxon>Paraneoptera</taxon>
        <taxon>Thysanoptera</taxon>
        <taxon>Terebrantia</taxon>
        <taxon>Thripoidea</taxon>
        <taxon>Thripidae</taxon>
        <taxon>Megalurothrips</taxon>
    </lineage>
</organism>
<dbReference type="AlphaFoldDB" id="A0AAV7XFV0"/>
<reference evidence="1" key="1">
    <citation type="submission" date="2022-12" db="EMBL/GenBank/DDBJ databases">
        <title>Chromosome-level genome assembly of the bean flower thrips Megalurothrips usitatus.</title>
        <authorList>
            <person name="Ma L."/>
            <person name="Liu Q."/>
            <person name="Li H."/>
            <person name="Cai W."/>
        </authorList>
    </citation>
    <scope>NUCLEOTIDE SEQUENCE</scope>
    <source>
        <strain evidence="1">Cailab_2022a</strain>
    </source>
</reference>
<evidence type="ECO:0000313" key="1">
    <source>
        <dbReference type="EMBL" id="KAJ1523273.1"/>
    </source>
</evidence>
<proteinExistence type="predicted"/>
<evidence type="ECO:0000313" key="2">
    <source>
        <dbReference type="Proteomes" id="UP001075354"/>
    </source>
</evidence>
<gene>
    <name evidence="1" type="ORF">ONE63_001152</name>
</gene>
<comment type="caution">
    <text evidence="1">The sequence shown here is derived from an EMBL/GenBank/DDBJ whole genome shotgun (WGS) entry which is preliminary data.</text>
</comment>
<name>A0AAV7XFV0_9NEOP</name>